<dbReference type="EMBL" id="JANPWB010000001">
    <property type="protein sequence ID" value="KAJ1213541.1"/>
    <property type="molecule type" value="Genomic_DNA"/>
</dbReference>
<feature type="region of interest" description="Disordered" evidence="1">
    <location>
        <begin position="1"/>
        <end position="52"/>
    </location>
</feature>
<evidence type="ECO:0000313" key="3">
    <source>
        <dbReference type="Proteomes" id="UP001066276"/>
    </source>
</evidence>
<protein>
    <submittedName>
        <fullName evidence="2">Uncharacterized protein</fullName>
    </submittedName>
</protein>
<comment type="caution">
    <text evidence="2">The sequence shown here is derived from an EMBL/GenBank/DDBJ whole genome shotgun (WGS) entry which is preliminary data.</text>
</comment>
<dbReference type="AlphaFoldDB" id="A0AAV7WLK0"/>
<reference evidence="2" key="1">
    <citation type="journal article" date="2022" name="bioRxiv">
        <title>Sequencing and chromosome-scale assembly of the giantPleurodeles waltlgenome.</title>
        <authorList>
            <person name="Brown T."/>
            <person name="Elewa A."/>
            <person name="Iarovenko S."/>
            <person name="Subramanian E."/>
            <person name="Araus A.J."/>
            <person name="Petzold A."/>
            <person name="Susuki M."/>
            <person name="Suzuki K.-i.T."/>
            <person name="Hayashi T."/>
            <person name="Toyoda A."/>
            <person name="Oliveira C."/>
            <person name="Osipova E."/>
            <person name="Leigh N.D."/>
            <person name="Simon A."/>
            <person name="Yun M.H."/>
        </authorList>
    </citation>
    <scope>NUCLEOTIDE SEQUENCE</scope>
    <source>
        <strain evidence="2">20211129_DDA</strain>
        <tissue evidence="2">Liver</tissue>
    </source>
</reference>
<feature type="compositionally biased region" description="Polar residues" evidence="1">
    <location>
        <begin position="22"/>
        <end position="44"/>
    </location>
</feature>
<feature type="non-terminal residue" evidence="2">
    <location>
        <position position="1"/>
    </location>
</feature>
<keyword evidence="3" id="KW-1185">Reference proteome</keyword>
<organism evidence="2 3">
    <name type="scientific">Pleurodeles waltl</name>
    <name type="common">Iberian ribbed newt</name>
    <dbReference type="NCBI Taxonomy" id="8319"/>
    <lineage>
        <taxon>Eukaryota</taxon>
        <taxon>Metazoa</taxon>
        <taxon>Chordata</taxon>
        <taxon>Craniata</taxon>
        <taxon>Vertebrata</taxon>
        <taxon>Euteleostomi</taxon>
        <taxon>Amphibia</taxon>
        <taxon>Batrachia</taxon>
        <taxon>Caudata</taxon>
        <taxon>Salamandroidea</taxon>
        <taxon>Salamandridae</taxon>
        <taxon>Pleurodelinae</taxon>
        <taxon>Pleurodeles</taxon>
    </lineage>
</organism>
<gene>
    <name evidence="2" type="ORF">NDU88_001175</name>
</gene>
<proteinExistence type="predicted"/>
<evidence type="ECO:0000256" key="1">
    <source>
        <dbReference type="SAM" id="MobiDB-lite"/>
    </source>
</evidence>
<name>A0AAV7WLK0_PLEWA</name>
<feature type="non-terminal residue" evidence="2">
    <location>
        <position position="52"/>
    </location>
</feature>
<sequence>RAHKKQGQSKLKALTTREKQGKGTQNTVEKAVQTTENQLESTQEIGKKARTK</sequence>
<accession>A0AAV7WLK0</accession>
<evidence type="ECO:0000313" key="2">
    <source>
        <dbReference type="EMBL" id="KAJ1213541.1"/>
    </source>
</evidence>
<dbReference type="Proteomes" id="UP001066276">
    <property type="component" value="Chromosome 1_1"/>
</dbReference>